<evidence type="ECO:0000313" key="2">
    <source>
        <dbReference type="Proteomes" id="UP000035963"/>
    </source>
</evidence>
<reference evidence="1 2" key="1">
    <citation type="journal article" date="2015" name="Genome Announc.">
        <title>Draft Genome Sequence of Burkholderia sp. Strain PML1(12), an Ectomycorrhizosphere-Inhabiting Bacterium with Effective Mineral-Weathering Ability.</title>
        <authorList>
            <person name="Uroz S."/>
            <person name="Oger P."/>
        </authorList>
    </citation>
    <scope>NUCLEOTIDE SEQUENCE [LARGE SCALE GENOMIC DNA]</scope>
    <source>
        <strain evidence="2">PML1(12)</strain>
    </source>
</reference>
<accession>A0A0J1D4K9</accession>
<keyword evidence="2" id="KW-1185">Reference proteome</keyword>
<protein>
    <submittedName>
        <fullName evidence="1">Uncharacterized protein</fullName>
    </submittedName>
</protein>
<dbReference type="EMBL" id="AEJF01000021">
    <property type="protein sequence ID" value="KLU27639.1"/>
    <property type="molecule type" value="Genomic_DNA"/>
</dbReference>
<evidence type="ECO:0000313" key="1">
    <source>
        <dbReference type="EMBL" id="KLU27639.1"/>
    </source>
</evidence>
<organism evidence="1 2">
    <name type="scientific">Caballeronia mineralivorans PML1(12)</name>
    <dbReference type="NCBI Taxonomy" id="908627"/>
    <lineage>
        <taxon>Bacteria</taxon>
        <taxon>Pseudomonadati</taxon>
        <taxon>Pseudomonadota</taxon>
        <taxon>Betaproteobacteria</taxon>
        <taxon>Burkholderiales</taxon>
        <taxon>Burkholderiaceae</taxon>
        <taxon>Caballeronia</taxon>
    </lineage>
</organism>
<comment type="caution">
    <text evidence="1">The sequence shown here is derived from an EMBL/GenBank/DDBJ whole genome shotgun (WGS) entry which is preliminary data.</text>
</comment>
<dbReference type="PATRIC" id="fig|908627.4.peg.719"/>
<sequence>MEACKRYPGGMPFEHIPIGRPFNRIMGPLTIGQPEQDAGDGCGRTWCRDAERPQQAGWQVPGKSRAGVPCPNGLWREFVQRICKIGRYSVELRSI</sequence>
<name>A0A0J1D4K9_9BURK</name>
<dbReference type="Proteomes" id="UP000035963">
    <property type="component" value="Unassembled WGS sequence"/>
</dbReference>
<dbReference type="AlphaFoldDB" id="A0A0J1D4K9"/>
<gene>
    <name evidence="1" type="ORF">EOS_03215</name>
</gene>
<proteinExistence type="predicted"/>